<dbReference type="InterPro" id="IPR005146">
    <property type="entry name" value="B3/B4_tRNA-bd"/>
</dbReference>
<dbReference type="EMBL" id="CP072011">
    <property type="protein sequence ID" value="QTH14546.1"/>
    <property type="molecule type" value="Genomic_DNA"/>
</dbReference>
<reference evidence="2" key="2">
    <citation type="submission" date="2021-03" db="EMBL/GenBank/DDBJ databases">
        <authorList>
            <person name="Valentovich L.N."/>
            <person name="Akhremchuk A.E."/>
            <person name="Miamin V.E."/>
        </authorList>
    </citation>
    <scope>NUCLEOTIDE SEQUENCE</scope>
    <source>
        <strain evidence="2">3prime</strain>
    </source>
</reference>
<evidence type="ECO:0000313" key="2">
    <source>
        <dbReference type="EMBL" id="QTH14546.1"/>
    </source>
</evidence>
<gene>
    <name evidence="2" type="ORF">C4C32_01135</name>
</gene>
<dbReference type="SMART" id="SM00873">
    <property type="entry name" value="B3_4"/>
    <property type="match status" value="1"/>
</dbReference>
<dbReference type="SUPFAM" id="SSF56037">
    <property type="entry name" value="PheT/TilS domain"/>
    <property type="match status" value="1"/>
</dbReference>
<protein>
    <recommendedName>
        <fullName evidence="1">B3/B4 tRNA-binding domain-containing protein</fullName>
    </recommendedName>
</protein>
<dbReference type="PANTHER" id="PTHR39209:SF2">
    <property type="entry name" value="CYTOPLASMIC PROTEIN"/>
    <property type="match status" value="1"/>
</dbReference>
<dbReference type="GO" id="GO:0004826">
    <property type="term" value="F:phenylalanine-tRNA ligase activity"/>
    <property type="evidence" value="ECO:0007669"/>
    <property type="project" value="InterPro"/>
</dbReference>
<proteinExistence type="predicted"/>
<dbReference type="PANTHER" id="PTHR39209">
    <property type="match status" value="1"/>
</dbReference>
<dbReference type="GO" id="GO:0003723">
    <property type="term" value="F:RNA binding"/>
    <property type="evidence" value="ECO:0007669"/>
    <property type="project" value="InterPro"/>
</dbReference>
<dbReference type="Pfam" id="PF03483">
    <property type="entry name" value="B3_4"/>
    <property type="match status" value="1"/>
</dbReference>
<evidence type="ECO:0000259" key="1">
    <source>
        <dbReference type="SMART" id="SM00873"/>
    </source>
</evidence>
<accession>A0A8B6URL9</accession>
<dbReference type="AlphaFoldDB" id="A0A8B6URL9"/>
<organism evidence="2 3">
    <name type="scientific">Pseudomonas corrugata</name>
    <dbReference type="NCBI Taxonomy" id="47879"/>
    <lineage>
        <taxon>Bacteria</taxon>
        <taxon>Pseudomonadati</taxon>
        <taxon>Pseudomonadota</taxon>
        <taxon>Gammaproteobacteria</taxon>
        <taxon>Pseudomonadales</taxon>
        <taxon>Pseudomonadaceae</taxon>
        <taxon>Pseudomonas</taxon>
    </lineage>
</organism>
<name>A0A8B6URL9_9PSED</name>
<sequence length="239" mass="26094">MTAFSYTIKPEIFSDHPDYVRGVVVFRGLDNAALHAEITQELRASEGALRERIQGNPAEFPQIAAWRDAYRKFGAKPSEHRSSIEALSRRVLKPDSLPDINALVDIGNLLSLRYVLPAGVHPIGSGSHEIELRKSKTSDTFLAESEKDPEFIAPGEVVLAAGGRVLTRRWTWRQAADTRTLAETNCVFFDIDGLAPTGLADVRSAIADLIQLVGKFCGGECVGYAILDAKNSTMNVNLG</sequence>
<dbReference type="RefSeq" id="WP_065925111.1">
    <property type="nucleotide sequence ID" value="NZ_CP072011.1"/>
</dbReference>
<evidence type="ECO:0000313" key="3">
    <source>
        <dbReference type="Proteomes" id="UP000663914"/>
    </source>
</evidence>
<feature type="domain" description="B3/B4 tRNA-binding" evidence="1">
    <location>
        <begin position="64"/>
        <end position="218"/>
    </location>
</feature>
<reference evidence="2" key="1">
    <citation type="book" date="2019" name="MICROBIAL BIOTECHNOLOGY" publisher="Unknown Publisher">
        <title>Optimization of recombineering for directed mutagenesis of bacteria Pseudomonas corrugata 3'.</title>
        <authorList>
            <person name="Buinitskaja S.V."/>
            <person name="Pilipenok N."/>
            <person name="Valentovich L.N."/>
        </authorList>
    </citation>
    <scope>NUCLEOTIDE SEQUENCE</scope>
    <source>
        <strain evidence="2">3prime</strain>
    </source>
</reference>
<dbReference type="Proteomes" id="UP000663914">
    <property type="component" value="Chromosome"/>
</dbReference>
<dbReference type="Gene3D" id="3.50.40.10">
    <property type="entry name" value="Phenylalanyl-trna Synthetase, Chain B, domain 3"/>
    <property type="match status" value="1"/>
</dbReference>
<dbReference type="InterPro" id="IPR020825">
    <property type="entry name" value="Phe-tRNA_synthase-like_B3/B4"/>
</dbReference>